<organism evidence="4 5">
    <name type="scientific">Hungatella effluvii</name>
    <dbReference type="NCBI Taxonomy" id="1096246"/>
    <lineage>
        <taxon>Bacteria</taxon>
        <taxon>Bacillati</taxon>
        <taxon>Bacillota</taxon>
        <taxon>Clostridia</taxon>
        <taxon>Lachnospirales</taxon>
        <taxon>Lachnospiraceae</taxon>
        <taxon>Hungatella</taxon>
    </lineage>
</organism>
<dbReference type="EMBL" id="QJKD01000005">
    <property type="protein sequence ID" value="PXX53743.1"/>
    <property type="molecule type" value="Genomic_DNA"/>
</dbReference>
<evidence type="ECO:0000313" key="4">
    <source>
        <dbReference type="EMBL" id="PXX53743.1"/>
    </source>
</evidence>
<dbReference type="Gene3D" id="3.40.720.10">
    <property type="entry name" value="Alkaline Phosphatase, subunit A"/>
    <property type="match status" value="1"/>
</dbReference>
<dbReference type="GO" id="GO:0005737">
    <property type="term" value="C:cytoplasm"/>
    <property type="evidence" value="ECO:0007669"/>
    <property type="project" value="TreeGrafter"/>
</dbReference>
<dbReference type="GO" id="GO:0046872">
    <property type="term" value="F:metal ion binding"/>
    <property type="evidence" value="ECO:0007669"/>
    <property type="project" value="UniProtKB-KW"/>
</dbReference>
<evidence type="ECO:0000256" key="2">
    <source>
        <dbReference type="ARBA" id="ARBA00022801"/>
    </source>
</evidence>
<dbReference type="Proteomes" id="UP000248057">
    <property type="component" value="Unassembled WGS sequence"/>
</dbReference>
<keyword evidence="2" id="KW-0378">Hydrolase</keyword>
<dbReference type="InterPro" id="IPR000917">
    <property type="entry name" value="Sulfatase_N"/>
</dbReference>
<evidence type="ECO:0000259" key="3">
    <source>
        <dbReference type="Pfam" id="PF00884"/>
    </source>
</evidence>
<dbReference type="PANTHER" id="PTHR45953:SF1">
    <property type="entry name" value="IDURONATE 2-SULFATASE"/>
    <property type="match status" value="1"/>
</dbReference>
<reference evidence="4 5" key="1">
    <citation type="submission" date="2018-05" db="EMBL/GenBank/DDBJ databases">
        <title>Genomic Encyclopedia of Type Strains, Phase IV (KMG-IV): sequencing the most valuable type-strain genomes for metagenomic binning, comparative biology and taxonomic classification.</title>
        <authorList>
            <person name="Goeker M."/>
        </authorList>
    </citation>
    <scope>NUCLEOTIDE SEQUENCE [LARGE SCALE GENOMIC DNA]</scope>
    <source>
        <strain evidence="4 5">DSM 24995</strain>
    </source>
</reference>
<protein>
    <submittedName>
        <fullName evidence="4">Arylsulfatase A-like enzyme</fullName>
    </submittedName>
</protein>
<feature type="domain" description="Sulfatase N-terminal" evidence="3">
    <location>
        <begin position="5"/>
        <end position="343"/>
    </location>
</feature>
<name>A0A2V3Y5J2_9FIRM</name>
<dbReference type="GO" id="GO:0008484">
    <property type="term" value="F:sulfuric ester hydrolase activity"/>
    <property type="evidence" value="ECO:0007669"/>
    <property type="project" value="TreeGrafter"/>
</dbReference>
<comment type="caution">
    <text evidence="4">The sequence shown here is derived from an EMBL/GenBank/DDBJ whole genome shotgun (WGS) entry which is preliminary data.</text>
</comment>
<dbReference type="GeneID" id="86061623"/>
<keyword evidence="1" id="KW-0479">Metal-binding</keyword>
<gene>
    <name evidence="4" type="ORF">DFR60_105232</name>
</gene>
<dbReference type="Pfam" id="PF00884">
    <property type="entry name" value="Sulfatase"/>
    <property type="match status" value="1"/>
</dbReference>
<evidence type="ECO:0000313" key="5">
    <source>
        <dbReference type="Proteomes" id="UP000248057"/>
    </source>
</evidence>
<accession>A0A2V3Y5J2</accession>
<dbReference type="SUPFAM" id="SSF53649">
    <property type="entry name" value="Alkaline phosphatase-like"/>
    <property type="match status" value="1"/>
</dbReference>
<dbReference type="InterPro" id="IPR017850">
    <property type="entry name" value="Alkaline_phosphatase_core_sf"/>
</dbReference>
<sequence>MENKKNVIIIMTDQQRADLRKGCGYELDTMPFLDEWAKGGVDFENAYTPNPTCMPARVSMMTGRYSECHQVRTNHNLQDALYTEDLLDVLKKNGYVTALCGKNHSHRSSEDFDFHECTGHLGNEGEVNTTPDECEFADFLNSTHHMETHVPSPGGVEVQHPYRNVSSALQFIDSLDHEPFFAWVSFAEPHNPYQVPEPYFDMFPPEQLPPLHGTTENLEEKGDRYPWIRNVWEKVLGESVEERILRARSNYHGMLRLIDDQVKRLIEGLRERGLEENTIVIYVSDHGDFVGEYGLIRKGPDLPDVLTHIPMILKGPDIVPQGRRGSCFVSLVDILPTLCDMLGLETPLGCQGKSFLPLLKNSDIPEREFDTAYAESGFSGQYWNEHDGLTLPAEDTVSPEWDRFDCLNTWTQCGQVRALWKGTYHIQVDMMGSGYLYNRKTDPFELYNLWEEPDMQGVKNELLTELAAAMLKAADILPVPHKRYRTKVHPKGYWYQEWSCEDMGVRRMKAIGSRGLERV</sequence>
<dbReference type="AlphaFoldDB" id="A0A2V3Y5J2"/>
<dbReference type="PANTHER" id="PTHR45953">
    <property type="entry name" value="IDURONATE 2-SULFATASE"/>
    <property type="match status" value="1"/>
</dbReference>
<proteinExistence type="predicted"/>
<dbReference type="RefSeq" id="WP_110323065.1">
    <property type="nucleotide sequence ID" value="NZ_QJKD01000005.1"/>
</dbReference>
<evidence type="ECO:0000256" key="1">
    <source>
        <dbReference type="ARBA" id="ARBA00022723"/>
    </source>
</evidence>
<keyword evidence="5" id="KW-1185">Reference proteome</keyword>